<dbReference type="Proteomes" id="UP000249393">
    <property type="component" value="Unassembled WGS sequence"/>
</dbReference>
<protein>
    <submittedName>
        <fullName evidence="3">TonB-dependent receptor</fullName>
    </submittedName>
</protein>
<evidence type="ECO:0000313" key="3">
    <source>
        <dbReference type="EMBL" id="PZR36316.1"/>
    </source>
</evidence>
<dbReference type="RefSeq" id="WP_304274250.1">
    <property type="nucleotide sequence ID" value="NZ_QFQZ01000007.1"/>
</dbReference>
<evidence type="ECO:0000313" key="4">
    <source>
        <dbReference type="Proteomes" id="UP000249393"/>
    </source>
</evidence>
<organism evidence="3 4">
    <name type="scientific">Caulobacter segnis</name>
    <dbReference type="NCBI Taxonomy" id="88688"/>
    <lineage>
        <taxon>Bacteria</taxon>
        <taxon>Pseudomonadati</taxon>
        <taxon>Pseudomonadota</taxon>
        <taxon>Alphaproteobacteria</taxon>
        <taxon>Caulobacterales</taxon>
        <taxon>Caulobacteraceae</taxon>
        <taxon>Caulobacter</taxon>
    </lineage>
</organism>
<feature type="region of interest" description="Disordered" evidence="1">
    <location>
        <begin position="696"/>
        <end position="745"/>
    </location>
</feature>
<dbReference type="InterPro" id="IPR037066">
    <property type="entry name" value="Plug_dom_sf"/>
</dbReference>
<feature type="signal peptide" evidence="2">
    <location>
        <begin position="1"/>
        <end position="20"/>
    </location>
</feature>
<keyword evidence="2" id="KW-0732">Signal</keyword>
<gene>
    <name evidence="3" type="ORF">DI526_03865</name>
</gene>
<feature type="chain" id="PRO_5015913605" evidence="2">
    <location>
        <begin position="21"/>
        <end position="907"/>
    </location>
</feature>
<proteinExistence type="predicted"/>
<dbReference type="PANTHER" id="PTHR47234">
    <property type="match status" value="1"/>
</dbReference>
<reference evidence="3 4" key="1">
    <citation type="submission" date="2017-08" db="EMBL/GenBank/DDBJ databases">
        <title>Infants hospitalized years apart are colonized by the same room-sourced microbial strains.</title>
        <authorList>
            <person name="Brooks B."/>
            <person name="Olm M.R."/>
            <person name="Firek B.A."/>
            <person name="Baker R."/>
            <person name="Thomas B.C."/>
            <person name="Morowitz M.J."/>
            <person name="Banfield J.F."/>
        </authorList>
    </citation>
    <scope>NUCLEOTIDE SEQUENCE [LARGE SCALE GENOMIC DNA]</scope>
    <source>
        <strain evidence="3">S2_003_000_R2_4</strain>
    </source>
</reference>
<dbReference type="Gene3D" id="2.170.130.10">
    <property type="entry name" value="TonB-dependent receptor, plug domain"/>
    <property type="match status" value="1"/>
</dbReference>
<dbReference type="EMBL" id="QFQZ01000007">
    <property type="protein sequence ID" value="PZR36316.1"/>
    <property type="molecule type" value="Genomic_DNA"/>
</dbReference>
<dbReference type="SUPFAM" id="SSF56935">
    <property type="entry name" value="Porins"/>
    <property type="match status" value="1"/>
</dbReference>
<keyword evidence="3" id="KW-0675">Receptor</keyword>
<comment type="caution">
    <text evidence="3">The sequence shown here is derived from an EMBL/GenBank/DDBJ whole genome shotgun (WGS) entry which is preliminary data.</text>
</comment>
<sequence length="907" mass="96237">MTLSVLLYGLAAAALDPATAAVTTPVPAAVPVVEDQKQSTVKDDAPNEVEGLVIQADPRGKVEGDIKPDIELNEAEIQSFGATSIGELLTMLTPQTTSTRGRDGGGGPVLLVNGRRISGFQEIQGIPPEAIEKFQVLPEEVALSYGYKADQRVVNIILKKNYNALQTQAAATVATNGGRTSPSAGGNRVQINGDKRWNVDVQLSHEPYLLETDRNIVRAANGQPYDLTGNIAGVGGANISDLSSLTGGAVTFAGVPSSALIGRASLSDYARLANSYNTDDLTRDRSLISQSDKATLRGSYSRDLNRQTQLTISGNLEDTSSHALLGLPGVSFTLPAGSPFSPFSQAVTGYRYIDAPGTLARDVDTLRTQVSMAANGRVKDWRWNLTGDFDRTTTDTTTGRGLDASPLQAALSAGDPTVNPFGVIPSSLYKTVAADTAHSVSTAASAELVLNGNLFQLPAGPLQTTFKVGANSKGLDSKTVRSGVTTSRDITRTTESFQSSFNLPLTSTRQDFLAKAGDLSVNFNLGYDDLSDLGGLTTLGGGLNWAPIKQVSFIASFTDEEGAPSTNQINDPVLVTPNVSVFDFTTGQTVIITRTDGGNANLRNDNRQVQRFAVNYKPFDKIELTFNATYTRAETKNMISSFPAITPDLERAFPERFTRDATGRLLAIDARPVNFASAESENIRWGFNLFKPIGQPTPGAPAGPGGRFGGGGPGGGGGMRFGGGGPGGPGGPGGGGPPPGLMRPGQGMFQLSVYHTWRLTDEVTIRKGLPVLDQLDGSAINSRTGQARHEVQIQGGYFKDGLGMRFNGSWKASTWVNGGATGGQTLYFSDLATVGVNFFANFSSPARKKAVDRFPILKGAQVSLNFDNIFDAKQTVRDQNGKTPQAYQRDYLDPLGRTVRIGFRKLL</sequence>
<dbReference type="AlphaFoldDB" id="A0A2W5VHY4"/>
<dbReference type="PANTHER" id="PTHR47234:SF1">
    <property type="entry name" value="TONB-DEPENDENT RECEPTOR"/>
    <property type="match status" value="1"/>
</dbReference>
<feature type="compositionally biased region" description="Gly residues" evidence="1">
    <location>
        <begin position="702"/>
        <end position="734"/>
    </location>
</feature>
<evidence type="ECO:0000256" key="1">
    <source>
        <dbReference type="SAM" id="MobiDB-lite"/>
    </source>
</evidence>
<evidence type="ECO:0000256" key="2">
    <source>
        <dbReference type="SAM" id="SignalP"/>
    </source>
</evidence>
<name>A0A2W5VHY4_9CAUL</name>
<accession>A0A2W5VHY4</accession>